<evidence type="ECO:0000313" key="2">
    <source>
        <dbReference type="EMBL" id="KAF2576740.1"/>
    </source>
</evidence>
<name>A0A8S9J2T3_BRACR</name>
<keyword evidence="1" id="KW-1133">Transmembrane helix</keyword>
<dbReference type="PANTHER" id="PTHR27006">
    <property type="entry name" value="PROMASTIGOTE SURFACE ANTIGEN PROTEIN PSA"/>
    <property type="match status" value="1"/>
</dbReference>
<gene>
    <name evidence="2" type="ORF">F2Q70_00003429</name>
</gene>
<dbReference type="Gene3D" id="1.10.510.10">
    <property type="entry name" value="Transferase(Phosphotransferase) domain 1"/>
    <property type="match status" value="1"/>
</dbReference>
<dbReference type="SUPFAM" id="SSF56112">
    <property type="entry name" value="Protein kinase-like (PK-like)"/>
    <property type="match status" value="1"/>
</dbReference>
<sequence>MGDMMRRWNVGYMAYCIFLEPRTYYIKNPNALTFPGTGLEVLCDSMRSGAGDAFSRRRWPFPTMLSSVFISLLVSRFISRVLRSRSVLLTGERGSQQSFQWRQELWFVVFTAVLLTAPPLWWVSSPTMSREGSLTTVVLWFTGTFSGEPFSGCRRTSHTVDYFVLALQLLMEFRSQRTNSRFPPPGSETTNQLGVALFHLYDARIHDNSSLDPDLIRSSSLSSPLSVLSSSPVCSLLNRGSAYLHRPSPSPFGFDGNPPYLSKLVSPPASAIYLSVDVIRTISDLQPRSMTSHNFPAYAFASELRSIRKWAWPNSFAEAYNQIIKILKARLSVQDAWRLWRKGSALELVDSSYRDSYQRNEVTRCIHIALLCVQEDPGDRPTMSKIILLLTSSTVTLQVPHAPGFFFRSSRDQDLEAEGSDSFGKPVACSINDASVTELDPR</sequence>
<organism evidence="2">
    <name type="scientific">Brassica cretica</name>
    <name type="common">Mustard</name>
    <dbReference type="NCBI Taxonomy" id="69181"/>
    <lineage>
        <taxon>Eukaryota</taxon>
        <taxon>Viridiplantae</taxon>
        <taxon>Streptophyta</taxon>
        <taxon>Embryophyta</taxon>
        <taxon>Tracheophyta</taxon>
        <taxon>Spermatophyta</taxon>
        <taxon>Magnoliopsida</taxon>
        <taxon>eudicotyledons</taxon>
        <taxon>Gunneridae</taxon>
        <taxon>Pentapetalae</taxon>
        <taxon>rosids</taxon>
        <taxon>malvids</taxon>
        <taxon>Brassicales</taxon>
        <taxon>Brassicaceae</taxon>
        <taxon>Brassiceae</taxon>
        <taxon>Brassica</taxon>
    </lineage>
</organism>
<dbReference type="AlphaFoldDB" id="A0A8S9J2T3"/>
<proteinExistence type="predicted"/>
<feature type="transmembrane region" description="Helical" evidence="1">
    <location>
        <begin position="105"/>
        <end position="123"/>
    </location>
</feature>
<protein>
    <submittedName>
        <fullName evidence="2">Uncharacterized protein</fullName>
    </submittedName>
</protein>
<comment type="caution">
    <text evidence="2">The sequence shown here is derived from an EMBL/GenBank/DDBJ whole genome shotgun (WGS) entry which is preliminary data.</text>
</comment>
<keyword evidence="1" id="KW-0812">Transmembrane</keyword>
<dbReference type="PANTHER" id="PTHR27006:SF606">
    <property type="entry name" value="INTERLEUKIN-1 RECEPTOR-ASSOCIATED KINASE 4"/>
    <property type="match status" value="1"/>
</dbReference>
<dbReference type="InterPro" id="IPR011009">
    <property type="entry name" value="Kinase-like_dom_sf"/>
</dbReference>
<reference evidence="2" key="1">
    <citation type="submission" date="2019-12" db="EMBL/GenBank/DDBJ databases">
        <title>Genome sequencing and annotation of Brassica cretica.</title>
        <authorList>
            <person name="Studholme D.J."/>
            <person name="Sarris P.F."/>
        </authorList>
    </citation>
    <scope>NUCLEOTIDE SEQUENCE</scope>
    <source>
        <strain evidence="2">PFS-102/07</strain>
        <tissue evidence="2">Leaf</tissue>
    </source>
</reference>
<accession>A0A8S9J2T3</accession>
<evidence type="ECO:0000256" key="1">
    <source>
        <dbReference type="SAM" id="Phobius"/>
    </source>
</evidence>
<keyword evidence="1" id="KW-0472">Membrane</keyword>
<dbReference type="EMBL" id="QGKY02001015">
    <property type="protein sequence ID" value="KAF2576740.1"/>
    <property type="molecule type" value="Genomic_DNA"/>
</dbReference>